<dbReference type="EMBL" id="CADIKH010000268">
    <property type="protein sequence ID" value="CAB3775118.1"/>
    <property type="molecule type" value="Genomic_DNA"/>
</dbReference>
<dbReference type="Gene3D" id="3.30.420.10">
    <property type="entry name" value="Ribonuclease H-like superfamily/Ribonuclease H"/>
    <property type="match status" value="1"/>
</dbReference>
<dbReference type="InterPro" id="IPR048020">
    <property type="entry name" value="Transpos_IS3"/>
</dbReference>
<dbReference type="Pfam" id="PF00665">
    <property type="entry name" value="rve"/>
    <property type="match status" value="1"/>
</dbReference>
<accession>A0A6J5F876</accession>
<dbReference type="InterPro" id="IPR012337">
    <property type="entry name" value="RNaseH-like_sf"/>
</dbReference>
<dbReference type="InterPro" id="IPR050900">
    <property type="entry name" value="Transposase_IS3/IS150/IS904"/>
</dbReference>
<dbReference type="GO" id="GO:0015074">
    <property type="term" value="P:DNA integration"/>
    <property type="evidence" value="ECO:0007669"/>
    <property type="project" value="InterPro"/>
</dbReference>
<name>A0A6J5F876_9BURK</name>
<dbReference type="AlphaFoldDB" id="A0A6J5F876"/>
<dbReference type="Proteomes" id="UP000494363">
    <property type="component" value="Unassembled WGS sequence"/>
</dbReference>
<dbReference type="Pfam" id="PF13276">
    <property type="entry name" value="HTH_21"/>
    <property type="match status" value="1"/>
</dbReference>
<dbReference type="InterPro" id="IPR036397">
    <property type="entry name" value="RNaseH_sf"/>
</dbReference>
<evidence type="ECO:0000259" key="1">
    <source>
        <dbReference type="PROSITE" id="PS50994"/>
    </source>
</evidence>
<evidence type="ECO:0000313" key="2">
    <source>
        <dbReference type="EMBL" id="CAB3775118.1"/>
    </source>
</evidence>
<organism evidence="2 3">
    <name type="scientific">Paraburkholderia humisilvae</name>
    <dbReference type="NCBI Taxonomy" id="627669"/>
    <lineage>
        <taxon>Bacteria</taxon>
        <taxon>Pseudomonadati</taxon>
        <taxon>Pseudomonadota</taxon>
        <taxon>Betaproteobacteria</taxon>
        <taxon>Burkholderiales</taxon>
        <taxon>Burkholderiaceae</taxon>
        <taxon>Paraburkholderia</taxon>
    </lineage>
</organism>
<protein>
    <submittedName>
        <fullName evidence="2">Transposase InsK for insertion sequence element IS150</fullName>
    </submittedName>
</protein>
<gene>
    <name evidence="2" type="primary">insK_2</name>
    <name evidence="2" type="ORF">LMG29542_08500</name>
</gene>
<dbReference type="NCBIfam" id="NF033516">
    <property type="entry name" value="transpos_IS3"/>
    <property type="match status" value="1"/>
</dbReference>
<dbReference type="GO" id="GO:0003676">
    <property type="term" value="F:nucleic acid binding"/>
    <property type="evidence" value="ECO:0007669"/>
    <property type="project" value="InterPro"/>
</dbReference>
<keyword evidence="3" id="KW-1185">Reference proteome</keyword>
<feature type="domain" description="Integrase catalytic" evidence="1">
    <location>
        <begin position="105"/>
        <end position="214"/>
    </location>
</feature>
<proteinExistence type="predicted"/>
<reference evidence="2 3" key="1">
    <citation type="submission" date="2020-04" db="EMBL/GenBank/DDBJ databases">
        <authorList>
            <person name="De Canck E."/>
        </authorList>
    </citation>
    <scope>NUCLEOTIDE SEQUENCE [LARGE SCALE GENOMIC DNA]</scope>
    <source>
        <strain evidence="2 3">LMG 29542</strain>
    </source>
</reference>
<sequence>MSANRARWPIVTMARLLGVSASGFYAWRLREPSQRSRSDAQLLARIRTLHASSRGTYGAPRIHAQLAREGVHVGRKRVARLMRIAGLRGATRGRWPRTTRPRAGARRAPDLVRRHFCADTANVLWVADATYVPTDAGFLYLAVVLDVFSRRIVGWGMSNHLYTELMLRALDMALRQRRHEGVILHSDQGRPVHVHCLRAALPRSGRAAVHGHGW</sequence>
<dbReference type="PANTHER" id="PTHR46889">
    <property type="entry name" value="TRANSPOSASE INSF FOR INSERTION SEQUENCE IS3B-RELATED"/>
    <property type="match status" value="1"/>
</dbReference>
<evidence type="ECO:0000313" key="3">
    <source>
        <dbReference type="Proteomes" id="UP000494363"/>
    </source>
</evidence>
<dbReference type="PROSITE" id="PS50994">
    <property type="entry name" value="INTEGRASE"/>
    <property type="match status" value="1"/>
</dbReference>
<dbReference type="InterPro" id="IPR001584">
    <property type="entry name" value="Integrase_cat-core"/>
</dbReference>
<dbReference type="SUPFAM" id="SSF53098">
    <property type="entry name" value="Ribonuclease H-like"/>
    <property type="match status" value="1"/>
</dbReference>
<dbReference type="PANTHER" id="PTHR46889:SF4">
    <property type="entry name" value="TRANSPOSASE INSO FOR INSERTION SEQUENCE ELEMENT IS911B-RELATED"/>
    <property type="match status" value="1"/>
</dbReference>
<dbReference type="InterPro" id="IPR025948">
    <property type="entry name" value="HTH-like_dom"/>
</dbReference>